<comment type="caution">
    <text evidence="2">The sequence shown here is derived from an EMBL/GenBank/DDBJ whole genome shotgun (WGS) entry which is preliminary data.</text>
</comment>
<evidence type="ECO:0000313" key="3">
    <source>
        <dbReference type="Proteomes" id="UP001419268"/>
    </source>
</evidence>
<dbReference type="AlphaFoldDB" id="A0AAP0J2R8"/>
<accession>A0AAP0J2R8</accession>
<evidence type="ECO:0000313" key="2">
    <source>
        <dbReference type="EMBL" id="KAK9125312.1"/>
    </source>
</evidence>
<evidence type="ECO:0000256" key="1">
    <source>
        <dbReference type="SAM" id="MobiDB-lite"/>
    </source>
</evidence>
<keyword evidence="3" id="KW-1185">Reference proteome</keyword>
<dbReference type="EMBL" id="JBBNAG010000006">
    <property type="protein sequence ID" value="KAK9125312.1"/>
    <property type="molecule type" value="Genomic_DNA"/>
</dbReference>
<protein>
    <submittedName>
        <fullName evidence="2">Uncharacterized protein</fullName>
    </submittedName>
</protein>
<name>A0AAP0J2R8_9MAGN</name>
<dbReference type="Proteomes" id="UP001419268">
    <property type="component" value="Unassembled WGS sequence"/>
</dbReference>
<feature type="region of interest" description="Disordered" evidence="1">
    <location>
        <begin position="75"/>
        <end position="103"/>
    </location>
</feature>
<sequence>MGSVVAAAVFGHGAIEEGKCGGGEVRVPPLRSSSPSRKHCVFFFASNGDEMGFLFLTSFSPSPKPAVVIRGGFRRGFGGRGGRGDPGHGGRGGRRGGRQKEEQKWVPVTKLNQIVETLLRPVLKEAVMKIMPVQTETEADQQTRFKTFVVVGEGWDTFENGNEVEVHYTEK</sequence>
<organism evidence="2 3">
    <name type="scientific">Stephania cephalantha</name>
    <dbReference type="NCBI Taxonomy" id="152367"/>
    <lineage>
        <taxon>Eukaryota</taxon>
        <taxon>Viridiplantae</taxon>
        <taxon>Streptophyta</taxon>
        <taxon>Embryophyta</taxon>
        <taxon>Tracheophyta</taxon>
        <taxon>Spermatophyta</taxon>
        <taxon>Magnoliopsida</taxon>
        <taxon>Ranunculales</taxon>
        <taxon>Menispermaceae</taxon>
        <taxon>Menispermoideae</taxon>
        <taxon>Cissampelideae</taxon>
        <taxon>Stephania</taxon>
    </lineage>
</organism>
<proteinExistence type="predicted"/>
<dbReference type="Gene3D" id="3.30.160.20">
    <property type="match status" value="1"/>
</dbReference>
<reference evidence="2 3" key="1">
    <citation type="submission" date="2024-01" db="EMBL/GenBank/DDBJ databases">
        <title>Genome assemblies of Stephania.</title>
        <authorList>
            <person name="Yang L."/>
        </authorList>
    </citation>
    <scope>NUCLEOTIDE SEQUENCE [LARGE SCALE GENOMIC DNA]</scope>
    <source>
        <strain evidence="2">JXDWG</strain>
        <tissue evidence="2">Leaf</tissue>
    </source>
</reference>
<gene>
    <name evidence="2" type="ORF">Scep_014158</name>
</gene>